<reference evidence="6" key="1">
    <citation type="submission" date="2016-10" db="EMBL/GenBank/DDBJ databases">
        <authorList>
            <person name="Jeantristanb JTB J.-T."/>
            <person name="Ricardo R."/>
        </authorList>
    </citation>
    <scope>NUCLEOTIDE SEQUENCE [LARGE SCALE GENOMIC DNA]</scope>
</reference>
<evidence type="ECO:0000313" key="6">
    <source>
        <dbReference type="Proteomes" id="UP000249723"/>
    </source>
</evidence>
<dbReference type="Pfam" id="PF00665">
    <property type="entry name" value="rve"/>
    <property type="match status" value="1"/>
</dbReference>
<dbReference type="Proteomes" id="UP000249723">
    <property type="component" value="Unassembled WGS sequence"/>
</dbReference>
<evidence type="ECO:0000256" key="2">
    <source>
        <dbReference type="ARBA" id="ARBA00022884"/>
    </source>
</evidence>
<dbReference type="GO" id="GO:0003723">
    <property type="term" value="F:RNA binding"/>
    <property type="evidence" value="ECO:0007669"/>
    <property type="project" value="UniProtKB-KW"/>
</dbReference>
<protein>
    <submittedName>
        <fullName evidence="5">BZ3500_MvSof-1268-A1-R1_Chr8-2g10071 protein</fullName>
    </submittedName>
</protein>
<proteinExistence type="predicted"/>
<feature type="compositionally biased region" description="Polar residues" evidence="3">
    <location>
        <begin position="729"/>
        <end position="741"/>
    </location>
</feature>
<dbReference type="GO" id="GO:0005634">
    <property type="term" value="C:nucleus"/>
    <property type="evidence" value="ECO:0007669"/>
    <property type="project" value="UniProtKB-ARBA"/>
</dbReference>
<dbReference type="GO" id="GO:0015074">
    <property type="term" value="P:DNA integration"/>
    <property type="evidence" value="ECO:0007669"/>
    <property type="project" value="InterPro"/>
</dbReference>
<dbReference type="InterPro" id="IPR001584">
    <property type="entry name" value="Integrase_cat-core"/>
</dbReference>
<dbReference type="Pfam" id="PF07727">
    <property type="entry name" value="RVT_2"/>
    <property type="match status" value="1"/>
</dbReference>
<dbReference type="InterPro" id="IPR036397">
    <property type="entry name" value="RNaseH_sf"/>
</dbReference>
<dbReference type="InterPro" id="IPR057670">
    <property type="entry name" value="SH3_retrovirus"/>
</dbReference>
<gene>
    <name evidence="5" type="ORF">BZ3500_MVSOF-1268-A1-R1_CHR8-2G10071</name>
</gene>
<dbReference type="InterPro" id="IPR054722">
    <property type="entry name" value="PolX-like_BBD"/>
</dbReference>
<keyword evidence="1" id="KW-0645">Protease</keyword>
<sequence length="1319" mass="144038">MPSKSAPGAISKPDAALEAAIAPIVARPPQQPASFAATELLRDSAGYQDWLLVVRSRLQAGVLRYLESGEPCASWPPSLVPLWDHYALSSLCSSVDPRLVLPGLSTFLDNSDGAPKIWQALRSRYGATSAVDLLPAVITLFSTEELPATTDSFLQFHDSFENQLRLHTSSKVTVDSLVASHLLSRLPPSLESWRSTFVNDQVSQDALAQGLPRHRLGSLLPRASCHRERQQARRRTQVFAARCLSASSPFDKGAWLLDSGANRHMANDVRLFTHLQPVKGPHVAGVAGSLPSTGSGSVELNTTSGRVAVADVLHVPSLPCNLLSVQRLDRLGFMVSFGSNVATIRNAAGTAVATTRAIANDLYTLDLAAAPCTPHALLASPSQVSLLTLHNRLAHLPVLLLKRIIQKGMVTGVAWDYSDEECRTFNCNACLASKAHALPFARSKLIASQRLSLIHVDLAQMPHVSFGGHRYMLVIVDDHTRKHWCILLARKSDTFPRLRDWILEVERATGDSVKTIRSDNGGEFTLRSFVDFCCSKGIRRELMIPYTPQQNGRVERPNRTIKEGILALAYSAGVDSRLWGEAAIGEIPDARWYGYTPDVSSLRTFGCRAWHCLPSVSRSALDPKAMPLIFVSLDDHSKAYRLFNPATRKVLLSRNILFHESEFPASTQIPASFSPANPLPDVVALHPDQADLPQPLLALTPAPDASDQGSPALARNVPDQELPAPFASDQGSAPDQGSPDSALSMPCPSPRLRPSSYDFSALCLAPEFSDDVDDTLHSPAPVCYLADAAAALLDTSSVDPAELVAPARDPPHWRAAMASPQADEWHLAARDEFDSLSRDFSAFTPIDQSLVPDDAKIIGSRFVFRTKRDQFGKIKSYKGRLVARGDSQRSGIDFDETFAPVAKFTSIRALLALSAARGYHVHQADIDKVYLHGKLDKPLYMHVPEGIALPGKVLQLHRSLYGLRQAGRIWNDEIDSTLLGLGYVATESDHCVYIKTVGDVHHYIALYVDDLLMIGPSLPEIERTLQALEQCYGVKRLGEAEYVLGIQIRRSSDGSITLSQEQYLKDILARFGMSNAHPVATPMKSDLHLEIEINPAPFADRTRYLQAIGSLMYASTGTRPDLAYAVGYLARFSQSPSEAAWGAVKHAFRYLAGTLSHSLRYSRGDPAPVIGYSDCNWGACVLSSKSTMGYAFLYAGGAISWSSRLQSRVADSTCDAEYLALSHAGKEAIFLRQLFGELGLPSSAPTLVLGDNQGANALTKNPVFHARTRHIRLREHFVRDMVALGDIAVQYINTADIFTKALARDLFARHRGCLGICPP</sequence>
<dbReference type="Pfam" id="PF25597">
    <property type="entry name" value="SH3_retrovirus"/>
    <property type="match status" value="1"/>
</dbReference>
<dbReference type="PROSITE" id="PS50994">
    <property type="entry name" value="INTEGRASE"/>
    <property type="match status" value="1"/>
</dbReference>
<dbReference type="STRING" id="289078.A0A2X0N8V2"/>
<dbReference type="SUPFAM" id="SSF53098">
    <property type="entry name" value="Ribonuclease H-like"/>
    <property type="match status" value="1"/>
</dbReference>
<evidence type="ECO:0000256" key="1">
    <source>
        <dbReference type="ARBA" id="ARBA00022750"/>
    </source>
</evidence>
<dbReference type="CDD" id="cd09272">
    <property type="entry name" value="RNase_HI_RT_Ty1"/>
    <property type="match status" value="1"/>
</dbReference>
<keyword evidence="1" id="KW-0064">Aspartyl protease</keyword>
<evidence type="ECO:0000259" key="4">
    <source>
        <dbReference type="PROSITE" id="PS50994"/>
    </source>
</evidence>
<dbReference type="GO" id="GO:0004190">
    <property type="term" value="F:aspartic-type endopeptidase activity"/>
    <property type="evidence" value="ECO:0007669"/>
    <property type="project" value="UniProtKB-KW"/>
</dbReference>
<keyword evidence="1" id="KW-0378">Hydrolase</keyword>
<dbReference type="Gene3D" id="3.30.420.10">
    <property type="entry name" value="Ribonuclease H-like superfamily/Ribonuclease H"/>
    <property type="match status" value="1"/>
</dbReference>
<keyword evidence="2" id="KW-0694">RNA-binding</keyword>
<dbReference type="InterPro" id="IPR013103">
    <property type="entry name" value="RVT_2"/>
</dbReference>
<name>A0A2X0N8V2_9BASI</name>
<dbReference type="OrthoDB" id="3344688at2759"/>
<dbReference type="SUPFAM" id="SSF56672">
    <property type="entry name" value="DNA/RNA polymerases"/>
    <property type="match status" value="1"/>
</dbReference>
<feature type="compositionally biased region" description="Low complexity" evidence="3">
    <location>
        <begin position="694"/>
        <end position="707"/>
    </location>
</feature>
<dbReference type="PANTHER" id="PTHR11439">
    <property type="entry name" value="GAG-POL-RELATED RETROTRANSPOSON"/>
    <property type="match status" value="1"/>
</dbReference>
<dbReference type="InterPro" id="IPR043502">
    <property type="entry name" value="DNA/RNA_pol_sf"/>
</dbReference>
<dbReference type="EMBL" id="FMWP01000088">
    <property type="protein sequence ID" value="SCZ96252.1"/>
    <property type="molecule type" value="Genomic_DNA"/>
</dbReference>
<organism evidence="5 6">
    <name type="scientific">Microbotryum saponariae</name>
    <dbReference type="NCBI Taxonomy" id="289078"/>
    <lineage>
        <taxon>Eukaryota</taxon>
        <taxon>Fungi</taxon>
        <taxon>Dikarya</taxon>
        <taxon>Basidiomycota</taxon>
        <taxon>Pucciniomycotina</taxon>
        <taxon>Microbotryomycetes</taxon>
        <taxon>Microbotryales</taxon>
        <taxon>Microbotryaceae</taxon>
        <taxon>Microbotryum</taxon>
    </lineage>
</organism>
<accession>A0A2X0N8V2</accession>
<dbReference type="Pfam" id="PF22936">
    <property type="entry name" value="Pol_BBD"/>
    <property type="match status" value="1"/>
</dbReference>
<feature type="domain" description="Integrase catalytic" evidence="4">
    <location>
        <begin position="435"/>
        <end position="568"/>
    </location>
</feature>
<dbReference type="InterPro" id="IPR012337">
    <property type="entry name" value="RNaseH-like_sf"/>
</dbReference>
<evidence type="ECO:0000313" key="5">
    <source>
        <dbReference type="EMBL" id="SCZ96252.1"/>
    </source>
</evidence>
<feature type="region of interest" description="Disordered" evidence="3">
    <location>
        <begin position="694"/>
        <end position="749"/>
    </location>
</feature>
<dbReference type="PANTHER" id="PTHR11439:SF483">
    <property type="entry name" value="PEPTIDE SYNTHASE GLIP-LIKE, PUTATIVE (AFU_ORTHOLOGUE AFUA_3G12920)-RELATED"/>
    <property type="match status" value="1"/>
</dbReference>
<keyword evidence="6" id="KW-1185">Reference proteome</keyword>
<evidence type="ECO:0000256" key="3">
    <source>
        <dbReference type="SAM" id="MobiDB-lite"/>
    </source>
</evidence>